<dbReference type="HOGENOM" id="CLU_129451_0_1_1"/>
<dbReference type="InParanoid" id="S7W9M7"/>
<evidence type="ECO:0000313" key="5">
    <source>
        <dbReference type="EMBL" id="EPR79571.1"/>
    </source>
</evidence>
<gene>
    <name evidence="5" type="ORF">SLOPH_1572</name>
</gene>
<dbReference type="InterPro" id="IPR000892">
    <property type="entry name" value="Ribosomal_eS26"/>
</dbReference>
<comment type="similarity">
    <text evidence="1 4">Belongs to the eukaryotic ribosomal protein eS26 family.</text>
</comment>
<feature type="binding site" evidence="7 8">
    <location>
        <position position="23"/>
    </location>
    <ligand>
        <name>Zn(2+)</name>
        <dbReference type="ChEBI" id="CHEBI:29105"/>
    </ligand>
</feature>
<dbReference type="GO" id="GO:0003729">
    <property type="term" value="F:mRNA binding"/>
    <property type="evidence" value="ECO:0007669"/>
    <property type="project" value="TreeGrafter"/>
</dbReference>
<reference evidence="6" key="1">
    <citation type="journal article" date="2013" name="PLoS Genet.">
        <title>The genome of Spraguea lophii and the basis of host-microsporidian interactions.</title>
        <authorList>
            <person name="Campbell S.E."/>
            <person name="Williams T.A."/>
            <person name="Yousuf A."/>
            <person name="Soanes D.M."/>
            <person name="Paszkiewicz K.H."/>
            <person name="Williams B.A.P."/>
        </authorList>
    </citation>
    <scope>NUCLEOTIDE SEQUENCE [LARGE SCALE GENOMIC DNA]</scope>
    <source>
        <strain evidence="6">42_110</strain>
    </source>
</reference>
<evidence type="ECO:0000256" key="3">
    <source>
        <dbReference type="ARBA" id="ARBA00023274"/>
    </source>
</evidence>
<dbReference type="AlphaFoldDB" id="S7W9M7"/>
<dbReference type="Pfam" id="PF01283">
    <property type="entry name" value="Ribosomal_S26e"/>
    <property type="match status" value="1"/>
</dbReference>
<reference evidence="7 8" key="2">
    <citation type="journal article" date="2023" name="Nat. Microbiol.">
        <title>CryoEM reveals that ribosomes in microsporidian spores are locked in a dimeric hibernating state.</title>
        <authorList>
            <person name="McLaren M."/>
            <person name="Conners R."/>
            <person name="Isupov M.N."/>
            <person name="Gil-Diez P."/>
            <person name="Gambelli L."/>
            <person name="Gold V.A.M."/>
            <person name="Walter A."/>
            <person name="Connell S.R."/>
            <person name="Williams B."/>
            <person name="Daum B."/>
        </authorList>
    </citation>
    <scope>STRUCTURE BY ELECTRON MICROSCOPY (2.79 ANGSTROMS) IN COMPLEX WITH ZN(2+)</scope>
</reference>
<protein>
    <recommendedName>
        <fullName evidence="4">40S ribosomal protein S26</fullName>
    </recommendedName>
</protein>
<name>S7W9M7_SPRLO</name>
<dbReference type="PDB" id="7QCA">
    <property type="method" value="EM"/>
    <property type="resolution" value="2.79 A"/>
    <property type="chains" value="SAA=1-102"/>
</dbReference>
<dbReference type="Proteomes" id="UP000014978">
    <property type="component" value="Unassembled WGS sequence"/>
</dbReference>
<dbReference type="GO" id="GO:0006412">
    <property type="term" value="P:translation"/>
    <property type="evidence" value="ECO:0007669"/>
    <property type="project" value="InterPro"/>
</dbReference>
<evidence type="ECO:0007829" key="7">
    <source>
        <dbReference type="PDB" id="7QCA"/>
    </source>
</evidence>
<feature type="binding site" evidence="7 8">
    <location>
        <position position="26"/>
    </location>
    <ligand>
        <name>Zn(2+)</name>
        <dbReference type="ChEBI" id="CHEBI:29105"/>
    </ligand>
</feature>
<dbReference type="InterPro" id="IPR038551">
    <property type="entry name" value="Ribosomal_eS26_sf"/>
</dbReference>
<sequence>MTKKRSNNGRSKKNRGHTRCVRCEHCSAMVPNDKAIKKFVVRSVIDAASLDDLKIATIYEEYEVPKSYYKLNYCVSCAVHIKLVRVRSRWERKIRKEQRVSA</sequence>
<feature type="binding site" evidence="7 8">
    <location>
        <position position="77"/>
    </location>
    <ligand>
        <name>Zn(2+)</name>
        <dbReference type="ChEBI" id="CHEBI:29105"/>
    </ligand>
</feature>
<dbReference type="PDB" id="8P60">
    <property type="method" value="EM"/>
    <property type="resolution" value="14.30 A"/>
    <property type="chains" value="RAA/SAA=1-102"/>
</dbReference>
<evidence type="ECO:0007829" key="8">
    <source>
        <dbReference type="PDB" id="8P5D"/>
    </source>
</evidence>
<feature type="binding site" evidence="7 8">
    <location>
        <position position="74"/>
    </location>
    <ligand>
        <name>Zn(2+)</name>
        <dbReference type="ChEBI" id="CHEBI:29105"/>
    </ligand>
</feature>
<dbReference type="GO" id="GO:0003735">
    <property type="term" value="F:structural constituent of ribosome"/>
    <property type="evidence" value="ECO:0007669"/>
    <property type="project" value="InterPro"/>
</dbReference>
<accession>S7W9M7</accession>
<dbReference type="Gene3D" id="3.30.1740.20">
    <property type="entry name" value="Ribosomal protein S26e"/>
    <property type="match status" value="1"/>
</dbReference>
<keyword evidence="2 4" id="KW-0689">Ribosomal protein</keyword>
<dbReference type="EMDB" id="EMD-17457"/>
<evidence type="ECO:0000256" key="2">
    <source>
        <dbReference type="ARBA" id="ARBA00022980"/>
    </source>
</evidence>
<dbReference type="FunCoup" id="S7W9M7">
    <property type="interactions" value="172"/>
</dbReference>
<evidence type="ECO:0000313" key="6">
    <source>
        <dbReference type="Proteomes" id="UP000014978"/>
    </source>
</evidence>
<keyword evidence="7 8" id="KW-0862">Zinc</keyword>
<dbReference type="OrthoDB" id="10262653at2759"/>
<dbReference type="EMBL" id="ATCN01000196">
    <property type="protein sequence ID" value="EPR79571.1"/>
    <property type="molecule type" value="Genomic_DNA"/>
</dbReference>
<evidence type="ECO:0000256" key="1">
    <source>
        <dbReference type="ARBA" id="ARBA00008596"/>
    </source>
</evidence>
<dbReference type="STRING" id="1358809.S7W9M7"/>
<keyword evidence="6" id="KW-1185">Reference proteome</keyword>
<keyword evidence="7 8" id="KW-0479">Metal-binding</keyword>
<dbReference type="GO" id="GO:0022627">
    <property type="term" value="C:cytosolic small ribosomal subunit"/>
    <property type="evidence" value="ECO:0007669"/>
    <property type="project" value="TreeGrafter"/>
</dbReference>
<evidence type="ECO:0000256" key="4">
    <source>
        <dbReference type="RuleBase" id="RU363128"/>
    </source>
</evidence>
<dbReference type="PANTHER" id="PTHR12538">
    <property type="entry name" value="40S RIBOSOMAL PROTEIN S26"/>
    <property type="match status" value="1"/>
</dbReference>
<dbReference type="OMA" id="RSHWERK"/>
<keyword evidence="7 8" id="KW-0002">3D-structure</keyword>
<comment type="caution">
    <text evidence="5">The sequence shown here is derived from an EMBL/GenBank/DDBJ whole genome shotgun (WGS) entry which is preliminary data.</text>
</comment>
<keyword evidence="3 4" id="KW-0687">Ribonucleoprotein</keyword>
<dbReference type="PDB" id="8P5D">
    <property type="method" value="EM"/>
    <property type="resolution" value="10.80 A"/>
    <property type="chains" value="SAA=1-102"/>
</dbReference>
<proteinExistence type="evidence at protein level"/>
<dbReference type="PANTHER" id="PTHR12538:SF0">
    <property type="entry name" value="40S RIBOSOMAL PROTEIN S26"/>
    <property type="match status" value="1"/>
</dbReference>
<dbReference type="EMDB" id="EMD-13892"/>
<organism evidence="5 6">
    <name type="scientific">Spraguea lophii (strain 42_110)</name>
    <name type="common">Microsporidian parasite</name>
    <dbReference type="NCBI Taxonomy" id="1358809"/>
    <lineage>
        <taxon>Eukaryota</taxon>
        <taxon>Fungi</taxon>
        <taxon>Fungi incertae sedis</taxon>
        <taxon>Microsporidia</taxon>
        <taxon>Spragueidae</taxon>
        <taxon>Spraguea</taxon>
    </lineage>
</organism>
<dbReference type="VEuPathDB" id="MicrosporidiaDB:SLOPH_1572"/>
<dbReference type="EMDB" id="EMD-17448"/>